<keyword evidence="5" id="KW-0433">Leucine-rich repeat</keyword>
<dbReference type="PROSITE" id="PS00109">
    <property type="entry name" value="PROTEIN_KINASE_TYR"/>
    <property type="match status" value="1"/>
</dbReference>
<evidence type="ECO:0000256" key="17">
    <source>
        <dbReference type="ARBA" id="ARBA00047899"/>
    </source>
</evidence>
<dbReference type="InterPro" id="IPR000719">
    <property type="entry name" value="Prot_kinase_dom"/>
</dbReference>
<dbReference type="PROSITE" id="PS00107">
    <property type="entry name" value="PROTEIN_KINASE_ATP"/>
    <property type="match status" value="1"/>
</dbReference>
<dbReference type="Pfam" id="PF13855">
    <property type="entry name" value="LRR_8"/>
    <property type="match status" value="2"/>
</dbReference>
<dbReference type="InterPro" id="IPR013210">
    <property type="entry name" value="LRR_N_plant-typ"/>
</dbReference>
<keyword evidence="11" id="KW-0418">Kinase</keyword>
<sequence length="864" mass="95476">MMPNVVHSSLRQKTQNPMASVAIPFKIIFFLLVVRLRSSPVFSSSSINLTEAEALLIWKASLDNNTQTMLSTLWVGSSHCNWVGITCDKVGSITNLSLAGYGLRLKGTLHNLNFLSFPSLISLNLQNNSLYGSIPSHIGNLSKLVFLDLSYNNFYGNIPSQIGMLKSLIELKLSKNSFYGPIPPTFNNLTYLQHLQLGHNHLTGPLPKNICIGRSLAYFGAMNNNLIGQIPSSLRDCKSLYGVRLEGNHLTGNISKTFGIYPNLSFIALSDNRFYGELSPKWSQCHNLQSLQIANNNITGKIPLELGHATQLQELNLSSNHLIGEIPKELGALTKLSRLSLSGNQLSGKIPFGIGLLSNLRQLNLASNKLSGSIPDQLGNCSRLRNLNLSRNNLRERIPFSISYINGLQSLDLSHNSLTGGIPRQLGELHSLKILDLSHNLLNGSIPKAFRDLHGLTIVNVSFNRLEDLQAFHEVSFDAIKNNKGLSSNATELRPHFVPSRANYGLKKATKDFILVVFPNIGGLLLLLIMVATFRRFCMKTPTKNSESTEEENGDILTVLGFDGRILHDDIIEATENFSSNYCIGSGGYGTVYKATLRTGQVVAVKKFHQYVNNILNNSKAFESEIAALLEIKHRNIVQMYGFCKHRKHSFLVFEFVEKGSLKMVLSNNEQAEELDWKKRLNVVKGLANALSYMHHDCSQPIIHRDISSNNVLLDSDYEAHVSDFGTAKLLKPDSSNWTSLAGTYGYIAPELAYTMRADEKCDVYSFGVLTLEVLLGRHPGDLLSLTSASMSNDKQVLLQDEIDPRLPPPKNQVAKDIAPTIMIAVSCLNSNPQLRPTMKQVAEALSCKSHPLPSPFSTVACHG</sequence>
<evidence type="ECO:0000256" key="16">
    <source>
        <dbReference type="ARBA" id="ARBA00023180"/>
    </source>
</evidence>
<evidence type="ECO:0000256" key="19">
    <source>
        <dbReference type="PROSITE-ProRule" id="PRU10141"/>
    </source>
</evidence>
<keyword evidence="13 20" id="KW-1133">Transmembrane helix</keyword>
<dbReference type="GO" id="GO:0099402">
    <property type="term" value="P:plant organ development"/>
    <property type="evidence" value="ECO:0007669"/>
    <property type="project" value="UniProtKB-ARBA"/>
</dbReference>
<keyword evidence="22" id="KW-1185">Reference proteome</keyword>
<keyword evidence="10 19" id="KW-0547">Nucleotide-binding</keyword>
<dbReference type="AlphaFoldDB" id="A0A1U8KGI5"/>
<evidence type="ECO:0000256" key="7">
    <source>
        <dbReference type="ARBA" id="ARBA00022692"/>
    </source>
</evidence>
<evidence type="ECO:0000256" key="12">
    <source>
        <dbReference type="ARBA" id="ARBA00022840"/>
    </source>
</evidence>
<reference evidence="23 24" key="2">
    <citation type="submission" date="2025-04" db="UniProtKB">
        <authorList>
            <consortium name="RefSeq"/>
        </authorList>
    </citation>
    <scope>IDENTIFICATION</scope>
    <source>
        <tissue evidence="23 24">Leaf</tissue>
    </source>
</reference>
<keyword evidence="15" id="KW-0675">Receptor</keyword>
<comment type="subcellular location">
    <subcellularLocation>
        <location evidence="1">Membrane</location>
        <topology evidence="1">Single-pass type I membrane protein</topology>
    </subcellularLocation>
</comment>
<dbReference type="PaxDb" id="3635-A0A1U8KGI5"/>
<evidence type="ECO:0000256" key="2">
    <source>
        <dbReference type="ARBA" id="ARBA00012513"/>
    </source>
</evidence>
<evidence type="ECO:0000256" key="5">
    <source>
        <dbReference type="ARBA" id="ARBA00022614"/>
    </source>
</evidence>
<evidence type="ECO:0000256" key="15">
    <source>
        <dbReference type="ARBA" id="ARBA00023170"/>
    </source>
</evidence>
<reference evidence="22" key="1">
    <citation type="journal article" date="2020" name="Nat. Genet.">
        <title>Genomic diversifications of five Gossypium allopolyploid species and their impact on cotton improvement.</title>
        <authorList>
            <person name="Chen Z.J."/>
            <person name="Sreedasyam A."/>
            <person name="Ando A."/>
            <person name="Song Q."/>
            <person name="De Santiago L.M."/>
            <person name="Hulse-Kemp A.M."/>
            <person name="Ding M."/>
            <person name="Ye W."/>
            <person name="Kirkbride R.C."/>
            <person name="Jenkins J."/>
            <person name="Plott C."/>
            <person name="Lovell J."/>
            <person name="Lin Y.M."/>
            <person name="Vaughn R."/>
            <person name="Liu B."/>
            <person name="Simpson S."/>
            <person name="Scheffler B.E."/>
            <person name="Wen L."/>
            <person name="Saski C.A."/>
            <person name="Grover C.E."/>
            <person name="Hu G."/>
            <person name="Conover J.L."/>
            <person name="Carlson J.W."/>
            <person name="Shu S."/>
            <person name="Boston L.B."/>
            <person name="Williams M."/>
            <person name="Peterson D.G."/>
            <person name="McGee K."/>
            <person name="Jones D.C."/>
            <person name="Wendel J.F."/>
            <person name="Stelly D.M."/>
            <person name="Grimwood J."/>
            <person name="Schmutz J."/>
        </authorList>
    </citation>
    <scope>NUCLEOTIDE SEQUENCE [LARGE SCALE GENOMIC DNA]</scope>
    <source>
        <strain evidence="22">cv. TM-1</strain>
    </source>
</reference>
<dbReference type="InterPro" id="IPR008266">
    <property type="entry name" value="Tyr_kinase_AS"/>
</dbReference>
<keyword evidence="16" id="KW-0325">Glycoprotein</keyword>
<keyword evidence="14 20" id="KW-0472">Membrane</keyword>
<feature type="transmembrane region" description="Helical" evidence="20">
    <location>
        <begin position="513"/>
        <end position="534"/>
    </location>
</feature>
<evidence type="ECO:0000256" key="11">
    <source>
        <dbReference type="ARBA" id="ARBA00022777"/>
    </source>
</evidence>
<dbReference type="KEGG" id="ghi:107915170"/>
<dbReference type="SMART" id="SM00369">
    <property type="entry name" value="LRR_TYP"/>
    <property type="match status" value="7"/>
</dbReference>
<dbReference type="FunFam" id="1.10.510.10:FF:000445">
    <property type="entry name" value="MDIS1-interacting receptor like kinase 2"/>
    <property type="match status" value="1"/>
</dbReference>
<dbReference type="PANTHER" id="PTHR48005">
    <property type="entry name" value="LEUCINE RICH REPEAT KINASE 2"/>
    <property type="match status" value="1"/>
</dbReference>
<proteinExistence type="predicted"/>
<evidence type="ECO:0000313" key="23">
    <source>
        <dbReference type="RefSeq" id="XP_016699818.1"/>
    </source>
</evidence>
<comment type="catalytic activity">
    <reaction evidence="17">
        <text>L-threonyl-[protein] + ATP = O-phospho-L-threonyl-[protein] + ADP + H(+)</text>
        <dbReference type="Rhea" id="RHEA:46608"/>
        <dbReference type="Rhea" id="RHEA-COMP:11060"/>
        <dbReference type="Rhea" id="RHEA-COMP:11605"/>
        <dbReference type="ChEBI" id="CHEBI:15378"/>
        <dbReference type="ChEBI" id="CHEBI:30013"/>
        <dbReference type="ChEBI" id="CHEBI:30616"/>
        <dbReference type="ChEBI" id="CHEBI:61977"/>
        <dbReference type="ChEBI" id="CHEBI:456216"/>
        <dbReference type="EC" id="2.7.11.1"/>
    </reaction>
</comment>
<dbReference type="FunFam" id="3.80.10.10:FF:000095">
    <property type="entry name" value="LRR receptor-like serine/threonine-protein kinase GSO1"/>
    <property type="match status" value="1"/>
</dbReference>
<dbReference type="Pfam" id="PF00069">
    <property type="entry name" value="Pkinase"/>
    <property type="match status" value="1"/>
</dbReference>
<evidence type="ECO:0000313" key="24">
    <source>
        <dbReference type="RefSeq" id="XP_016699819.1"/>
    </source>
</evidence>
<dbReference type="FunFam" id="3.30.200.20:FF:000309">
    <property type="entry name" value="Leucine-rich repeat receptor protein kinase MSP1"/>
    <property type="match status" value="1"/>
</dbReference>
<dbReference type="GO" id="GO:0005524">
    <property type="term" value="F:ATP binding"/>
    <property type="evidence" value="ECO:0007669"/>
    <property type="project" value="UniProtKB-UniRule"/>
</dbReference>
<dbReference type="InterPro" id="IPR017441">
    <property type="entry name" value="Protein_kinase_ATP_BS"/>
</dbReference>
<evidence type="ECO:0000259" key="21">
    <source>
        <dbReference type="PROSITE" id="PS50011"/>
    </source>
</evidence>
<dbReference type="GeneID" id="107915170"/>
<evidence type="ECO:0000256" key="1">
    <source>
        <dbReference type="ARBA" id="ARBA00004479"/>
    </source>
</evidence>
<feature type="domain" description="Protein kinase" evidence="21">
    <location>
        <begin position="578"/>
        <end position="854"/>
    </location>
</feature>
<dbReference type="SMR" id="A0A1U8KGI5"/>
<dbReference type="FunFam" id="3.80.10.10:FF:000400">
    <property type="entry name" value="Nuclear pore complex protein NUP107"/>
    <property type="match status" value="1"/>
</dbReference>
<evidence type="ECO:0000256" key="4">
    <source>
        <dbReference type="ARBA" id="ARBA00022553"/>
    </source>
</evidence>
<evidence type="ECO:0000256" key="10">
    <source>
        <dbReference type="ARBA" id="ARBA00022741"/>
    </source>
</evidence>
<gene>
    <name evidence="23 24" type="primary">LOC107915170</name>
</gene>
<dbReference type="InterPro" id="IPR001611">
    <property type="entry name" value="Leu-rich_rpt"/>
</dbReference>
<comment type="catalytic activity">
    <reaction evidence="18">
        <text>L-seryl-[protein] + ATP = O-phospho-L-seryl-[protein] + ADP + H(+)</text>
        <dbReference type="Rhea" id="RHEA:17989"/>
        <dbReference type="Rhea" id="RHEA-COMP:9863"/>
        <dbReference type="Rhea" id="RHEA-COMP:11604"/>
        <dbReference type="ChEBI" id="CHEBI:15378"/>
        <dbReference type="ChEBI" id="CHEBI:29999"/>
        <dbReference type="ChEBI" id="CHEBI:30616"/>
        <dbReference type="ChEBI" id="CHEBI:83421"/>
        <dbReference type="ChEBI" id="CHEBI:456216"/>
        <dbReference type="EC" id="2.7.11.1"/>
    </reaction>
</comment>
<dbReference type="PRINTS" id="PR00019">
    <property type="entry name" value="LEURICHRPT"/>
</dbReference>
<dbReference type="Proteomes" id="UP000818029">
    <property type="component" value="Chromosome D10"/>
</dbReference>
<dbReference type="Gene3D" id="3.80.10.10">
    <property type="entry name" value="Ribonuclease Inhibitor"/>
    <property type="match status" value="2"/>
</dbReference>
<dbReference type="Pfam" id="PF00560">
    <property type="entry name" value="LRR_1"/>
    <property type="match status" value="7"/>
</dbReference>
<dbReference type="PANTHER" id="PTHR48005:SF72">
    <property type="entry name" value="REPEAT RECEPTOR-LIKE PROTEIN KINASE FAMILY PROTEIN, PUTATIVE-RELATED"/>
    <property type="match status" value="1"/>
</dbReference>
<dbReference type="RefSeq" id="XP_016699819.1">
    <property type="nucleotide sequence ID" value="XM_016844330.1"/>
</dbReference>
<protein>
    <recommendedName>
        <fullName evidence="2">non-specific serine/threonine protein kinase</fullName>
        <ecNumber evidence="2">2.7.11.1</ecNumber>
    </recommendedName>
</protein>
<evidence type="ECO:0000256" key="8">
    <source>
        <dbReference type="ARBA" id="ARBA00022729"/>
    </source>
</evidence>
<keyword evidence="8" id="KW-0732">Signal</keyword>
<dbReference type="EC" id="2.7.11.1" evidence="2"/>
<dbReference type="GO" id="GO:0009755">
    <property type="term" value="P:hormone-mediated signaling pathway"/>
    <property type="evidence" value="ECO:0000318"/>
    <property type="project" value="GO_Central"/>
</dbReference>
<dbReference type="PROSITE" id="PS50011">
    <property type="entry name" value="PROTEIN_KINASE_DOM"/>
    <property type="match status" value="1"/>
</dbReference>
<evidence type="ECO:0000256" key="6">
    <source>
        <dbReference type="ARBA" id="ARBA00022679"/>
    </source>
</evidence>
<keyword evidence="12 19" id="KW-0067">ATP-binding</keyword>
<dbReference type="SUPFAM" id="SSF56112">
    <property type="entry name" value="Protein kinase-like (PK-like)"/>
    <property type="match status" value="1"/>
</dbReference>
<evidence type="ECO:0000313" key="22">
    <source>
        <dbReference type="Proteomes" id="UP000818029"/>
    </source>
</evidence>
<feature type="binding site" evidence="19">
    <location>
        <position position="607"/>
    </location>
    <ligand>
        <name>ATP</name>
        <dbReference type="ChEBI" id="CHEBI:30616"/>
    </ligand>
</feature>
<evidence type="ECO:0000256" key="9">
    <source>
        <dbReference type="ARBA" id="ARBA00022737"/>
    </source>
</evidence>
<dbReference type="InterPro" id="IPR051420">
    <property type="entry name" value="Ser_Thr_Kinases_DiverseReg"/>
</dbReference>
<organism evidence="22 24">
    <name type="scientific">Gossypium hirsutum</name>
    <name type="common">Upland cotton</name>
    <name type="synonym">Gossypium mexicanum</name>
    <dbReference type="NCBI Taxonomy" id="3635"/>
    <lineage>
        <taxon>Eukaryota</taxon>
        <taxon>Viridiplantae</taxon>
        <taxon>Streptophyta</taxon>
        <taxon>Embryophyta</taxon>
        <taxon>Tracheophyta</taxon>
        <taxon>Spermatophyta</taxon>
        <taxon>Magnoliopsida</taxon>
        <taxon>eudicotyledons</taxon>
        <taxon>Gunneridae</taxon>
        <taxon>Pentapetalae</taxon>
        <taxon>rosids</taxon>
        <taxon>malvids</taxon>
        <taxon>Malvales</taxon>
        <taxon>Malvaceae</taxon>
        <taxon>Malvoideae</taxon>
        <taxon>Gossypium</taxon>
    </lineage>
</organism>
<dbReference type="Gene3D" id="1.10.510.10">
    <property type="entry name" value="Transferase(Phosphotransferase) domain 1"/>
    <property type="match status" value="1"/>
</dbReference>
<dbReference type="GO" id="GO:0009653">
    <property type="term" value="P:anatomical structure morphogenesis"/>
    <property type="evidence" value="ECO:0007669"/>
    <property type="project" value="UniProtKB-ARBA"/>
</dbReference>
<dbReference type="InterPro" id="IPR011009">
    <property type="entry name" value="Kinase-like_dom_sf"/>
</dbReference>
<accession>A0A1U8KGI5</accession>
<name>A0A1U8KGI5_GOSHI</name>
<dbReference type="OrthoDB" id="676979at2759"/>
<dbReference type="RefSeq" id="XP_016699818.1">
    <property type="nucleotide sequence ID" value="XM_016844329.1"/>
</dbReference>
<dbReference type="GO" id="GO:0004674">
    <property type="term" value="F:protein serine/threonine kinase activity"/>
    <property type="evidence" value="ECO:0007669"/>
    <property type="project" value="UniProtKB-KW"/>
</dbReference>
<dbReference type="InterPro" id="IPR032675">
    <property type="entry name" value="LRR_dom_sf"/>
</dbReference>
<dbReference type="InterPro" id="IPR003591">
    <property type="entry name" value="Leu-rich_rpt_typical-subtyp"/>
</dbReference>
<evidence type="ECO:0000256" key="20">
    <source>
        <dbReference type="SAM" id="Phobius"/>
    </source>
</evidence>
<dbReference type="SUPFAM" id="SSF52047">
    <property type="entry name" value="RNI-like"/>
    <property type="match status" value="2"/>
</dbReference>
<evidence type="ECO:0000256" key="14">
    <source>
        <dbReference type="ARBA" id="ARBA00023136"/>
    </source>
</evidence>
<keyword evidence="6" id="KW-0808">Transferase</keyword>
<keyword evidence="4" id="KW-0597">Phosphoprotein</keyword>
<evidence type="ECO:0000256" key="18">
    <source>
        <dbReference type="ARBA" id="ARBA00048679"/>
    </source>
</evidence>
<keyword evidence="3" id="KW-0723">Serine/threonine-protein kinase</keyword>
<dbReference type="STRING" id="3635.A0A1U8KGI5"/>
<dbReference type="Gene3D" id="3.30.200.20">
    <property type="entry name" value="Phosphorylase Kinase, domain 1"/>
    <property type="match status" value="1"/>
</dbReference>
<dbReference type="GO" id="GO:0038023">
    <property type="term" value="F:signaling receptor activity"/>
    <property type="evidence" value="ECO:0000318"/>
    <property type="project" value="GO_Central"/>
</dbReference>
<keyword evidence="7 20" id="KW-0812">Transmembrane</keyword>
<dbReference type="GO" id="GO:0005886">
    <property type="term" value="C:plasma membrane"/>
    <property type="evidence" value="ECO:0000318"/>
    <property type="project" value="GO_Central"/>
</dbReference>
<evidence type="ECO:0000256" key="3">
    <source>
        <dbReference type="ARBA" id="ARBA00022527"/>
    </source>
</evidence>
<dbReference type="Pfam" id="PF08263">
    <property type="entry name" value="LRRNT_2"/>
    <property type="match status" value="1"/>
</dbReference>
<keyword evidence="9" id="KW-0677">Repeat</keyword>
<evidence type="ECO:0000256" key="13">
    <source>
        <dbReference type="ARBA" id="ARBA00022989"/>
    </source>
</evidence>